<dbReference type="Pfam" id="PF22752">
    <property type="entry name" value="DUF488-N3i"/>
    <property type="match status" value="1"/>
</dbReference>
<organism evidence="1 2">
    <name type="scientific">Pseudogracilibacillus auburnensis</name>
    <dbReference type="NCBI Taxonomy" id="1494959"/>
    <lineage>
        <taxon>Bacteria</taxon>
        <taxon>Bacillati</taxon>
        <taxon>Bacillota</taxon>
        <taxon>Bacilli</taxon>
        <taxon>Bacillales</taxon>
        <taxon>Bacillaceae</taxon>
        <taxon>Pseudogracilibacillus</taxon>
    </lineage>
</organism>
<gene>
    <name evidence="1" type="ORF">DFR56_10573</name>
</gene>
<protein>
    <submittedName>
        <fullName evidence="1">Uncharacterized protein YeaO (DUF488 family)</fullName>
    </submittedName>
</protein>
<accession>A0A2V3VZE3</accession>
<dbReference type="InterPro" id="IPR052552">
    <property type="entry name" value="YeaO-like"/>
</dbReference>
<sequence length="118" mass="14087">MTKIKTRRIYDKMKEDGGIRILVDRLWPRGVSKEEAQLDYWLKELGPSNELRKWFNHEGKKFAQFKEKYKEELKQGDQQEAFIKLKEIIKETDKDITLLFGAKDEENNNAKVLEEVIQ</sequence>
<dbReference type="PANTHER" id="PTHR36849:SF1">
    <property type="entry name" value="CYTOPLASMIC PROTEIN"/>
    <property type="match status" value="1"/>
</dbReference>
<reference evidence="1 2" key="1">
    <citation type="submission" date="2018-05" db="EMBL/GenBank/DDBJ databases">
        <title>Genomic Encyclopedia of Type Strains, Phase IV (KMG-IV): sequencing the most valuable type-strain genomes for metagenomic binning, comparative biology and taxonomic classification.</title>
        <authorList>
            <person name="Goeker M."/>
        </authorList>
    </citation>
    <scope>NUCLEOTIDE SEQUENCE [LARGE SCALE GENOMIC DNA]</scope>
    <source>
        <strain evidence="1 2">DSM 28556</strain>
    </source>
</reference>
<name>A0A2V3VZE3_9BACI</name>
<evidence type="ECO:0000313" key="2">
    <source>
        <dbReference type="Proteomes" id="UP000247978"/>
    </source>
</evidence>
<dbReference type="Proteomes" id="UP000247978">
    <property type="component" value="Unassembled WGS sequence"/>
</dbReference>
<dbReference type="EMBL" id="QJJQ01000005">
    <property type="protein sequence ID" value="PXW87433.1"/>
    <property type="molecule type" value="Genomic_DNA"/>
</dbReference>
<dbReference type="AlphaFoldDB" id="A0A2V3VZE3"/>
<evidence type="ECO:0000313" key="1">
    <source>
        <dbReference type="EMBL" id="PXW87433.1"/>
    </source>
</evidence>
<keyword evidence="2" id="KW-1185">Reference proteome</keyword>
<dbReference type="RefSeq" id="WP_110395028.1">
    <property type="nucleotide sequence ID" value="NZ_JBHUHB010000001.1"/>
</dbReference>
<proteinExistence type="predicted"/>
<dbReference type="PANTHER" id="PTHR36849">
    <property type="entry name" value="CYTOPLASMIC PROTEIN-RELATED"/>
    <property type="match status" value="1"/>
</dbReference>
<comment type="caution">
    <text evidence="1">The sequence shown here is derived from an EMBL/GenBank/DDBJ whole genome shotgun (WGS) entry which is preliminary data.</text>
</comment>
<dbReference type="OrthoDB" id="9790745at2"/>